<comment type="similarity">
    <text evidence="3">Belongs to the cytochrome c oxidase VIII family.</text>
</comment>
<dbReference type="InterPro" id="IPR003205">
    <property type="entry name" value="Cyt_c_oxidase_su8"/>
</dbReference>
<dbReference type="Proteomes" id="UP001066276">
    <property type="component" value="Chromosome 9"/>
</dbReference>
<comment type="subcellular location">
    <subcellularLocation>
        <location evidence="1">Mitochondrion inner membrane</location>
        <topology evidence="1">Single-pass membrane protein</topology>
    </subcellularLocation>
</comment>
<keyword evidence="9 10" id="KW-0472">Membrane</keyword>
<evidence type="ECO:0000313" key="12">
    <source>
        <dbReference type="Proteomes" id="UP001066276"/>
    </source>
</evidence>
<proteinExistence type="inferred from homology"/>
<feature type="transmembrane region" description="Helical" evidence="10">
    <location>
        <begin position="42"/>
        <end position="60"/>
    </location>
</feature>
<keyword evidence="4 10" id="KW-0812">Transmembrane</keyword>
<comment type="caution">
    <text evidence="11">The sequence shown here is derived from an EMBL/GenBank/DDBJ whole genome shotgun (WGS) entry which is preliminary data.</text>
</comment>
<dbReference type="PANTHER" id="PTHR16717:SF7">
    <property type="entry name" value="CYTOCHROME C OXIDASE SUBUNIT 8A, MITOCHONDRIAL-LIKE"/>
    <property type="match status" value="1"/>
</dbReference>
<keyword evidence="6" id="KW-0809">Transit peptide</keyword>
<comment type="pathway">
    <text evidence="2">Energy metabolism; oxidative phosphorylation.</text>
</comment>
<dbReference type="AlphaFoldDB" id="A0AAV7MTE1"/>
<evidence type="ECO:0000256" key="3">
    <source>
        <dbReference type="ARBA" id="ARBA00010117"/>
    </source>
</evidence>
<reference evidence="11" key="1">
    <citation type="journal article" date="2022" name="bioRxiv">
        <title>Sequencing and chromosome-scale assembly of the giantPleurodeles waltlgenome.</title>
        <authorList>
            <person name="Brown T."/>
            <person name="Elewa A."/>
            <person name="Iarovenko S."/>
            <person name="Subramanian E."/>
            <person name="Araus A.J."/>
            <person name="Petzold A."/>
            <person name="Susuki M."/>
            <person name="Suzuki K.-i.T."/>
            <person name="Hayashi T."/>
            <person name="Toyoda A."/>
            <person name="Oliveira C."/>
            <person name="Osipova E."/>
            <person name="Leigh N.D."/>
            <person name="Simon A."/>
            <person name="Yun M.H."/>
        </authorList>
    </citation>
    <scope>NUCLEOTIDE SEQUENCE</scope>
    <source>
        <strain evidence="11">20211129_DDA</strain>
        <tissue evidence="11">Liver</tissue>
    </source>
</reference>
<dbReference type="Gene3D" id="4.10.81.10">
    <property type="entry name" value="Cytochrome c oxidase, subunit 8"/>
    <property type="match status" value="1"/>
</dbReference>
<name>A0AAV7MTE1_PLEWA</name>
<evidence type="ECO:0000256" key="6">
    <source>
        <dbReference type="ARBA" id="ARBA00022946"/>
    </source>
</evidence>
<evidence type="ECO:0000256" key="8">
    <source>
        <dbReference type="ARBA" id="ARBA00023128"/>
    </source>
</evidence>
<dbReference type="EMBL" id="JANPWB010000013">
    <property type="protein sequence ID" value="KAJ1105243.1"/>
    <property type="molecule type" value="Genomic_DNA"/>
</dbReference>
<dbReference type="SUPFAM" id="SSF81431">
    <property type="entry name" value="Mitochondrial cytochrome c oxidase subunit VIIIb (aka IX)"/>
    <property type="match status" value="1"/>
</dbReference>
<protein>
    <submittedName>
        <fullName evidence="11">Uncharacterized protein</fullName>
    </submittedName>
</protein>
<dbReference type="PANTHER" id="PTHR16717">
    <property type="entry name" value="CYTOCHROME C OXIDASE POLYPEPTIDE VIII"/>
    <property type="match status" value="1"/>
</dbReference>
<organism evidence="11 12">
    <name type="scientific">Pleurodeles waltl</name>
    <name type="common">Iberian ribbed newt</name>
    <dbReference type="NCBI Taxonomy" id="8319"/>
    <lineage>
        <taxon>Eukaryota</taxon>
        <taxon>Metazoa</taxon>
        <taxon>Chordata</taxon>
        <taxon>Craniata</taxon>
        <taxon>Vertebrata</taxon>
        <taxon>Euteleostomi</taxon>
        <taxon>Amphibia</taxon>
        <taxon>Batrachia</taxon>
        <taxon>Caudata</taxon>
        <taxon>Salamandroidea</taxon>
        <taxon>Salamandridae</taxon>
        <taxon>Pleurodelinae</taxon>
        <taxon>Pleurodeles</taxon>
    </lineage>
</organism>
<keyword evidence="8" id="KW-0496">Mitochondrion</keyword>
<keyword evidence="5" id="KW-0999">Mitochondrion inner membrane</keyword>
<evidence type="ECO:0000256" key="5">
    <source>
        <dbReference type="ARBA" id="ARBA00022792"/>
    </source>
</evidence>
<sequence length="72" mass="8029">MSAVRMGALGGRMFCRQHPRTLQLRTIQSKPPKGKVGPAETLFVFAVFAAGILTPAGWILRHLPEYKQKKTH</sequence>
<dbReference type="InterPro" id="IPR036548">
    <property type="entry name" value="Cyt_c_oxidase_su8_sf"/>
</dbReference>
<dbReference type="GO" id="GO:0045277">
    <property type="term" value="C:respiratory chain complex IV"/>
    <property type="evidence" value="ECO:0007669"/>
    <property type="project" value="InterPro"/>
</dbReference>
<dbReference type="GO" id="GO:0005743">
    <property type="term" value="C:mitochondrial inner membrane"/>
    <property type="evidence" value="ECO:0007669"/>
    <property type="project" value="UniProtKB-SubCell"/>
</dbReference>
<evidence type="ECO:0000256" key="7">
    <source>
        <dbReference type="ARBA" id="ARBA00022989"/>
    </source>
</evidence>
<keyword evidence="7 10" id="KW-1133">Transmembrane helix</keyword>
<accession>A0AAV7MTE1</accession>
<evidence type="ECO:0000256" key="9">
    <source>
        <dbReference type="ARBA" id="ARBA00023136"/>
    </source>
</evidence>
<gene>
    <name evidence="11" type="ORF">NDU88_002651</name>
</gene>
<evidence type="ECO:0000256" key="1">
    <source>
        <dbReference type="ARBA" id="ARBA00004434"/>
    </source>
</evidence>
<evidence type="ECO:0000256" key="2">
    <source>
        <dbReference type="ARBA" id="ARBA00004673"/>
    </source>
</evidence>
<evidence type="ECO:0000256" key="4">
    <source>
        <dbReference type="ARBA" id="ARBA00022692"/>
    </source>
</evidence>
<dbReference type="GO" id="GO:0006123">
    <property type="term" value="P:mitochondrial electron transport, cytochrome c to oxygen"/>
    <property type="evidence" value="ECO:0007669"/>
    <property type="project" value="InterPro"/>
</dbReference>
<evidence type="ECO:0000256" key="10">
    <source>
        <dbReference type="SAM" id="Phobius"/>
    </source>
</evidence>
<keyword evidence="12" id="KW-1185">Reference proteome</keyword>
<evidence type="ECO:0000313" key="11">
    <source>
        <dbReference type="EMBL" id="KAJ1105243.1"/>
    </source>
</evidence>
<dbReference type="Pfam" id="PF02285">
    <property type="entry name" value="COX8"/>
    <property type="match status" value="1"/>
</dbReference>